<dbReference type="RefSeq" id="XP_018253071.1">
    <property type="nucleotide sequence ID" value="XM_018401555.1"/>
</dbReference>
<proteinExistence type="predicted"/>
<dbReference type="AlphaFoldDB" id="A0A0J9VWB4"/>
<protein>
    <submittedName>
        <fullName evidence="2">Uncharacterized protein</fullName>
    </submittedName>
</protein>
<dbReference type="GeneID" id="28961953"/>
<evidence type="ECO:0000313" key="3">
    <source>
        <dbReference type="Proteomes" id="UP000009097"/>
    </source>
</evidence>
<name>A0A0J9VWB4_FUSO4</name>
<accession>A0A0J9VWB4</accession>
<evidence type="ECO:0000313" key="2">
    <source>
        <dbReference type="EMBL" id="KNB15026.1"/>
    </source>
</evidence>
<organism evidence="2 3">
    <name type="scientific">Fusarium oxysporum f. sp. lycopersici (strain 4287 / CBS 123668 / FGSC 9935 / NRRL 34936)</name>
    <name type="common">Fusarium vascular wilt of tomato</name>
    <dbReference type="NCBI Taxonomy" id="426428"/>
    <lineage>
        <taxon>Eukaryota</taxon>
        <taxon>Fungi</taxon>
        <taxon>Dikarya</taxon>
        <taxon>Ascomycota</taxon>
        <taxon>Pezizomycotina</taxon>
        <taxon>Sordariomycetes</taxon>
        <taxon>Hypocreomycetidae</taxon>
        <taxon>Hypocreales</taxon>
        <taxon>Nectriaceae</taxon>
        <taxon>Fusarium</taxon>
        <taxon>Fusarium oxysporum species complex</taxon>
    </lineage>
</organism>
<dbReference type="KEGG" id="fox:FOXG_21247"/>
<reference evidence="2" key="1">
    <citation type="submission" date="2007-04" db="EMBL/GenBank/DDBJ databases">
        <authorList>
            <consortium name="The Broad Institute Genome Sequencing Platform"/>
            <person name="Birren B."/>
            <person name="Lander E."/>
            <person name="Galagan J."/>
            <person name="Nusbaum C."/>
            <person name="Devon K."/>
            <person name="Ma L.-J."/>
            <person name="Jaffe D."/>
            <person name="Butler J."/>
            <person name="Alvarez P."/>
            <person name="Gnerre S."/>
            <person name="Grabherr M."/>
            <person name="Kleber M."/>
            <person name="Mauceli E."/>
            <person name="Brockman W."/>
            <person name="MacCallum I.A."/>
            <person name="Young S."/>
            <person name="LaButti K."/>
            <person name="DeCaprio D."/>
            <person name="Crawford M."/>
            <person name="Koehrsen M."/>
            <person name="Engels R."/>
            <person name="Montgomery P."/>
            <person name="Pearson M."/>
            <person name="Howarth C."/>
            <person name="Larson L."/>
            <person name="White J."/>
            <person name="O'Leary S."/>
            <person name="Kodira C."/>
            <person name="Zeng Q."/>
            <person name="Yandava C."/>
            <person name="Alvarado L."/>
            <person name="Kistler C."/>
            <person name="Shim W.-B."/>
            <person name="Kang S."/>
            <person name="Woloshuk C."/>
        </authorList>
    </citation>
    <scope>NUCLEOTIDE SEQUENCE</scope>
    <source>
        <strain evidence="2">4287</strain>
    </source>
</reference>
<gene>
    <name evidence="2" type="ORF">FOXG_21247</name>
</gene>
<sequence length="170" mass="18438">MRVLSVDTWMHHHGSNRAGVPAALPRCMLHAACWHCVAIGLSILHTGEPCCGVDGLMAVLSGLSGAATSLSISAAFVCMYDPGAFTIGPGIPVDPAVPQSQRMMVLVLKWSQSQPQINLHAEMSPPRNPPRQRDTVYSERNASSRKIIPRLSQGWNHQMSWGPEHVGRLS</sequence>
<dbReference type="Proteomes" id="UP000009097">
    <property type="component" value="Unassembled WGS sequence"/>
</dbReference>
<dbReference type="EMBL" id="DS231715">
    <property type="protein sequence ID" value="KNB15026.1"/>
    <property type="molecule type" value="Genomic_DNA"/>
</dbReference>
<reference evidence="2" key="2">
    <citation type="journal article" date="2010" name="Nature">
        <title>Comparative genomics reveals mobile pathogenicity chromosomes in Fusarium.</title>
        <authorList>
            <person name="Ma L.J."/>
            <person name="van der Does H.C."/>
            <person name="Borkovich K.A."/>
            <person name="Coleman J.J."/>
            <person name="Daboussi M.J."/>
            <person name="Di Pietro A."/>
            <person name="Dufresne M."/>
            <person name="Freitag M."/>
            <person name="Grabherr M."/>
            <person name="Henrissat B."/>
            <person name="Houterman P.M."/>
            <person name="Kang S."/>
            <person name="Shim W.B."/>
            <person name="Woloshuk C."/>
            <person name="Xie X."/>
            <person name="Xu J.R."/>
            <person name="Antoniw J."/>
            <person name="Baker S.E."/>
            <person name="Bluhm B.H."/>
            <person name="Breakspear A."/>
            <person name="Brown D.W."/>
            <person name="Butchko R.A."/>
            <person name="Chapman S."/>
            <person name="Coulson R."/>
            <person name="Coutinho P.M."/>
            <person name="Danchin E.G."/>
            <person name="Diener A."/>
            <person name="Gale L.R."/>
            <person name="Gardiner D.M."/>
            <person name="Goff S."/>
            <person name="Hammond-Kosack K.E."/>
            <person name="Hilburn K."/>
            <person name="Hua-Van A."/>
            <person name="Jonkers W."/>
            <person name="Kazan K."/>
            <person name="Kodira C.D."/>
            <person name="Koehrsen M."/>
            <person name="Kumar L."/>
            <person name="Lee Y.H."/>
            <person name="Li L."/>
            <person name="Manners J.M."/>
            <person name="Miranda-Saavedra D."/>
            <person name="Mukherjee M."/>
            <person name="Park G."/>
            <person name="Park J."/>
            <person name="Park S.Y."/>
            <person name="Proctor R.H."/>
            <person name="Regev A."/>
            <person name="Ruiz-Roldan M.C."/>
            <person name="Sain D."/>
            <person name="Sakthikumar S."/>
            <person name="Sykes S."/>
            <person name="Schwartz D.C."/>
            <person name="Turgeon B.G."/>
            <person name="Wapinski I."/>
            <person name="Yoder O."/>
            <person name="Young S."/>
            <person name="Zeng Q."/>
            <person name="Zhou S."/>
            <person name="Galagan J."/>
            <person name="Cuomo C.A."/>
            <person name="Kistler H.C."/>
            <person name="Rep M."/>
        </authorList>
    </citation>
    <scope>NUCLEOTIDE SEQUENCE [LARGE SCALE GENOMIC DNA]</scope>
    <source>
        <strain evidence="2">4287</strain>
    </source>
</reference>
<feature type="region of interest" description="Disordered" evidence="1">
    <location>
        <begin position="119"/>
        <end position="142"/>
    </location>
</feature>
<evidence type="ECO:0000256" key="1">
    <source>
        <dbReference type="SAM" id="MobiDB-lite"/>
    </source>
</evidence>
<dbReference type="VEuPathDB" id="FungiDB:FOXG_21247"/>